<feature type="region of interest" description="Disordered" evidence="1">
    <location>
        <begin position="188"/>
        <end position="208"/>
    </location>
</feature>
<dbReference type="EMBL" id="ML991789">
    <property type="protein sequence ID" value="KAF2235711.1"/>
    <property type="molecule type" value="Genomic_DNA"/>
</dbReference>
<reference evidence="2" key="1">
    <citation type="journal article" date="2020" name="Stud. Mycol.">
        <title>101 Dothideomycetes genomes: a test case for predicting lifestyles and emergence of pathogens.</title>
        <authorList>
            <person name="Haridas S."/>
            <person name="Albert R."/>
            <person name="Binder M."/>
            <person name="Bloem J."/>
            <person name="Labutti K."/>
            <person name="Salamov A."/>
            <person name="Andreopoulos B."/>
            <person name="Baker S."/>
            <person name="Barry K."/>
            <person name="Bills G."/>
            <person name="Bluhm B."/>
            <person name="Cannon C."/>
            <person name="Castanera R."/>
            <person name="Culley D."/>
            <person name="Daum C."/>
            <person name="Ezra D."/>
            <person name="Gonzalez J."/>
            <person name="Henrissat B."/>
            <person name="Kuo A."/>
            <person name="Liang C."/>
            <person name="Lipzen A."/>
            <person name="Lutzoni F."/>
            <person name="Magnuson J."/>
            <person name="Mondo S."/>
            <person name="Nolan M."/>
            <person name="Ohm R."/>
            <person name="Pangilinan J."/>
            <person name="Park H.-J."/>
            <person name="Ramirez L."/>
            <person name="Alfaro M."/>
            <person name="Sun H."/>
            <person name="Tritt A."/>
            <person name="Yoshinaga Y."/>
            <person name="Zwiers L.-H."/>
            <person name="Turgeon B."/>
            <person name="Goodwin S."/>
            <person name="Spatafora J."/>
            <person name="Crous P."/>
            <person name="Grigoriev I."/>
        </authorList>
    </citation>
    <scope>NUCLEOTIDE SEQUENCE</scope>
    <source>
        <strain evidence="2">Tuck. ex Michener</strain>
    </source>
</reference>
<gene>
    <name evidence="2" type="ORF">EV356DRAFT_513599</name>
</gene>
<dbReference type="AlphaFoldDB" id="A0A6A6HCW9"/>
<dbReference type="Proteomes" id="UP000800092">
    <property type="component" value="Unassembled WGS sequence"/>
</dbReference>
<accession>A0A6A6HCW9</accession>
<name>A0A6A6HCW9_VIRVR</name>
<organism evidence="2 3">
    <name type="scientific">Viridothelium virens</name>
    <name type="common">Speckled blister lichen</name>
    <name type="synonym">Trypethelium virens</name>
    <dbReference type="NCBI Taxonomy" id="1048519"/>
    <lineage>
        <taxon>Eukaryota</taxon>
        <taxon>Fungi</taxon>
        <taxon>Dikarya</taxon>
        <taxon>Ascomycota</taxon>
        <taxon>Pezizomycotina</taxon>
        <taxon>Dothideomycetes</taxon>
        <taxon>Dothideomycetes incertae sedis</taxon>
        <taxon>Trypetheliales</taxon>
        <taxon>Trypetheliaceae</taxon>
        <taxon>Viridothelium</taxon>
    </lineage>
</organism>
<evidence type="ECO:0000313" key="2">
    <source>
        <dbReference type="EMBL" id="KAF2235711.1"/>
    </source>
</evidence>
<proteinExistence type="predicted"/>
<protein>
    <submittedName>
        <fullName evidence="2">Uncharacterized protein</fullName>
    </submittedName>
</protein>
<feature type="compositionally biased region" description="Basic and acidic residues" evidence="1">
    <location>
        <begin position="197"/>
        <end position="208"/>
    </location>
</feature>
<keyword evidence="3" id="KW-1185">Reference proteome</keyword>
<evidence type="ECO:0000256" key="1">
    <source>
        <dbReference type="SAM" id="MobiDB-lite"/>
    </source>
</evidence>
<evidence type="ECO:0000313" key="3">
    <source>
        <dbReference type="Proteomes" id="UP000800092"/>
    </source>
</evidence>
<sequence>MALCTINPAFQRRSRWDPGWRFEDRTPTQRENHGSPQIWWHHAQDVEIEFCSMQLNCLRKGAAALASLLANPNTSDRCLLISLHSISNCPQKSMQSRHVSLRTDSAWWDPEGSWIMEYLPRGGPRGLTITPNFLEDTVTFPATVDFNPILSGKVGILVYGTEWIQACCRTSGTPSGMVVLWNSGDLSRDSSLPNDLARTDEATGRRDMTGEVLVPKLTPTQRVRDIHTTTSSRPK</sequence>